<gene>
    <name evidence="1" type="ORF">MNBD_GAMMA04-1921</name>
</gene>
<evidence type="ECO:0000313" key="1">
    <source>
        <dbReference type="EMBL" id="VAW49196.1"/>
    </source>
</evidence>
<protein>
    <submittedName>
        <fullName evidence="1">Uncharacterized protein</fullName>
    </submittedName>
</protein>
<dbReference type="AlphaFoldDB" id="A0A3B0WXV3"/>
<reference evidence="1" key="1">
    <citation type="submission" date="2018-06" db="EMBL/GenBank/DDBJ databases">
        <authorList>
            <person name="Zhirakovskaya E."/>
        </authorList>
    </citation>
    <scope>NUCLEOTIDE SEQUENCE</scope>
</reference>
<organism evidence="1">
    <name type="scientific">hydrothermal vent metagenome</name>
    <dbReference type="NCBI Taxonomy" id="652676"/>
    <lineage>
        <taxon>unclassified sequences</taxon>
        <taxon>metagenomes</taxon>
        <taxon>ecological metagenomes</taxon>
    </lineage>
</organism>
<name>A0A3B0WXV3_9ZZZZ</name>
<dbReference type="EMBL" id="UOFB01000330">
    <property type="protein sequence ID" value="VAW49196.1"/>
    <property type="molecule type" value="Genomic_DNA"/>
</dbReference>
<accession>A0A3B0WXV3</accession>
<proteinExistence type="predicted"/>
<sequence length="129" mass="14199">MDAMKTLLIYALLLSHLCTGLVFASEAHSEAFVSHDATSMAWLSVVQHSHDEHDALQPSHSSHPLGHLADGQQTDVHYEDHHCHGSAHLVGLICGVIAPLTPYRSELFWVRSQAPVQISILPLFRPPIV</sequence>